<evidence type="ECO:0000256" key="2">
    <source>
        <dbReference type="ARBA" id="ARBA00026073"/>
    </source>
</evidence>
<dbReference type="GO" id="GO:0006289">
    <property type="term" value="P:nucleotide-excision repair"/>
    <property type="evidence" value="ECO:0007669"/>
    <property type="project" value="InterPro"/>
</dbReference>
<reference evidence="4 5" key="1">
    <citation type="submission" date="2018-03" db="EMBL/GenBank/DDBJ databases">
        <title>Genomic Encyclopedia of Archaeal and Bacterial Type Strains, Phase II (KMG-II): from individual species to whole genera.</title>
        <authorList>
            <person name="Goeker M."/>
        </authorList>
    </citation>
    <scope>NUCLEOTIDE SEQUENCE [LARGE SCALE GENOMIC DNA]</scope>
    <source>
        <strain evidence="4 5">DSM 28229</strain>
    </source>
</reference>
<dbReference type="Gene3D" id="3.30.420.10">
    <property type="entry name" value="Ribonuclease H-like superfamily/Ribonuclease H"/>
    <property type="match status" value="1"/>
</dbReference>
<comment type="function">
    <text evidence="1">DNA polymerase III is a complex, multichain enzyme responsible for most of the replicative synthesis in bacteria. The epsilon subunit contain the editing function and is a proofreading 3'-5' exonuclease.</text>
</comment>
<evidence type="ECO:0000313" key="5">
    <source>
        <dbReference type="Proteomes" id="UP000245535"/>
    </source>
</evidence>
<dbReference type="InterPro" id="IPR012337">
    <property type="entry name" value="RNaseH-like_sf"/>
</dbReference>
<dbReference type="SUPFAM" id="SSF82771">
    <property type="entry name" value="GIY-YIG endonuclease"/>
    <property type="match status" value="1"/>
</dbReference>
<dbReference type="InterPro" id="IPR036397">
    <property type="entry name" value="RNaseH_sf"/>
</dbReference>
<evidence type="ECO:0000259" key="3">
    <source>
        <dbReference type="PROSITE" id="PS50164"/>
    </source>
</evidence>
<dbReference type="InterPro" id="IPR006054">
    <property type="entry name" value="DnaQ"/>
</dbReference>
<dbReference type="Proteomes" id="UP000245535">
    <property type="component" value="Unassembled WGS sequence"/>
</dbReference>
<dbReference type="EMBL" id="QGDO01000003">
    <property type="protein sequence ID" value="PWJ42004.1"/>
    <property type="molecule type" value="Genomic_DNA"/>
</dbReference>
<dbReference type="InterPro" id="IPR035901">
    <property type="entry name" value="GIY-YIG_endonuc_sf"/>
</dbReference>
<dbReference type="InterPro" id="IPR047296">
    <property type="entry name" value="GIY-YIG_UvrC_Cho"/>
</dbReference>
<dbReference type="PANTHER" id="PTHR30231:SF41">
    <property type="entry name" value="DNA POLYMERASE III SUBUNIT EPSILON"/>
    <property type="match status" value="1"/>
</dbReference>
<dbReference type="Pfam" id="PF01541">
    <property type="entry name" value="GIY-YIG"/>
    <property type="match status" value="1"/>
</dbReference>
<proteinExistence type="predicted"/>
<accession>A0A315ZBB0</accession>
<dbReference type="Gene3D" id="3.40.1440.10">
    <property type="entry name" value="GIY-YIG endonuclease"/>
    <property type="match status" value="1"/>
</dbReference>
<dbReference type="CDD" id="cd06127">
    <property type="entry name" value="DEDDh"/>
    <property type="match status" value="1"/>
</dbReference>
<organism evidence="4 5">
    <name type="scientific">Sediminitomix flava</name>
    <dbReference type="NCBI Taxonomy" id="379075"/>
    <lineage>
        <taxon>Bacteria</taxon>
        <taxon>Pseudomonadati</taxon>
        <taxon>Bacteroidota</taxon>
        <taxon>Cytophagia</taxon>
        <taxon>Cytophagales</taxon>
        <taxon>Flammeovirgaceae</taxon>
        <taxon>Sediminitomix</taxon>
    </lineage>
</organism>
<dbReference type="PANTHER" id="PTHR30231">
    <property type="entry name" value="DNA POLYMERASE III SUBUNIT EPSILON"/>
    <property type="match status" value="1"/>
</dbReference>
<dbReference type="GO" id="GO:0003887">
    <property type="term" value="F:DNA-directed DNA polymerase activity"/>
    <property type="evidence" value="ECO:0007669"/>
    <property type="project" value="InterPro"/>
</dbReference>
<feature type="domain" description="GIY-YIG" evidence="3">
    <location>
        <begin position="224"/>
        <end position="301"/>
    </location>
</feature>
<dbReference type="SMART" id="SM00479">
    <property type="entry name" value="EXOIII"/>
    <property type="match status" value="1"/>
</dbReference>
<dbReference type="InterPro" id="IPR000305">
    <property type="entry name" value="GIY-YIG_endonuc"/>
</dbReference>
<dbReference type="PROSITE" id="PS50164">
    <property type="entry name" value="GIY_YIG"/>
    <property type="match status" value="1"/>
</dbReference>
<comment type="subunit">
    <text evidence="2">DNA polymerase III contains a core (composed of alpha, epsilon and theta chains) that associates with a tau subunit. This core dimerizes to form the POLIII' complex. PolIII' associates with the gamma complex (composed of gamma, delta, delta', psi and chi chains) and with the beta chain to form the complete DNA polymerase III complex.</text>
</comment>
<dbReference type="CDD" id="cd10434">
    <property type="entry name" value="GIY-YIG_UvrC_Cho"/>
    <property type="match status" value="1"/>
</dbReference>
<evidence type="ECO:0000256" key="1">
    <source>
        <dbReference type="ARBA" id="ARBA00025483"/>
    </source>
</evidence>
<dbReference type="GO" id="GO:0003677">
    <property type="term" value="F:DNA binding"/>
    <property type="evidence" value="ECO:0007669"/>
    <property type="project" value="InterPro"/>
</dbReference>
<dbReference type="FunFam" id="3.30.420.10:FF:000045">
    <property type="entry name" value="3'-5' exonuclease DinG"/>
    <property type="match status" value="1"/>
</dbReference>
<dbReference type="InterPro" id="IPR013520">
    <property type="entry name" value="Ribonucl_H"/>
</dbReference>
<sequence>MLSRRIGYSAFPTLFLCFIEEEKICEVKYAVVDLETTGGNTSEGKITEIAIYIHDGEKIIDEFNSLINPEKDIPPFITSLTGISNKMVADAPKFYEVAKEIVEKTKDCLIVAHNSDFDYNFLKHEFKSLGYTYRRDSLCTVELSRILIPGKESYSLGKLCKDLGIEINGRHRAAGDARATVNLLEMMLDHPDWMDVSNENLTFDTYHKSIHKQLPKEIIDDLPEETGVYYFFNKKNELIYIGKSKNIRKRIMQHLSDRTTNRAIKKAREVSNISFELTGSELVALLYESAEIKKHKPIYNVAQRRTKMFFGIFQDMDEHGYVTFYIEALNENSADPVTTTFSKKEAERILERMMERYKLCQKLCGFQKTDSACFSYHLKNCNGACIQNEPVEVYNKRAEKAMRYFSYGIDNMLLLDKGRSDGELAVIQIEKGVYKGFGFADTSFRSSVEELISQVKPFQDNKDVNKIIRGFLRKKKNNLERVRY</sequence>
<dbReference type="Pfam" id="PF00929">
    <property type="entry name" value="RNase_T"/>
    <property type="match status" value="1"/>
</dbReference>
<protein>
    <submittedName>
        <fullName evidence="4">DNA polymerase-3 subunit epsilon</fullName>
    </submittedName>
</protein>
<dbReference type="GO" id="GO:0008408">
    <property type="term" value="F:3'-5' exonuclease activity"/>
    <property type="evidence" value="ECO:0007669"/>
    <property type="project" value="TreeGrafter"/>
</dbReference>
<gene>
    <name evidence="4" type="ORF">BC781_103254</name>
</gene>
<dbReference type="AlphaFoldDB" id="A0A315ZBB0"/>
<evidence type="ECO:0000313" key="4">
    <source>
        <dbReference type="EMBL" id="PWJ42004.1"/>
    </source>
</evidence>
<dbReference type="GO" id="GO:0005829">
    <property type="term" value="C:cytosol"/>
    <property type="evidence" value="ECO:0007669"/>
    <property type="project" value="TreeGrafter"/>
</dbReference>
<keyword evidence="5" id="KW-1185">Reference proteome</keyword>
<dbReference type="SUPFAM" id="SSF53098">
    <property type="entry name" value="Ribonuclease H-like"/>
    <property type="match status" value="1"/>
</dbReference>
<dbReference type="SMART" id="SM00465">
    <property type="entry name" value="GIYc"/>
    <property type="match status" value="1"/>
</dbReference>
<dbReference type="GO" id="GO:0045004">
    <property type="term" value="P:DNA replication proofreading"/>
    <property type="evidence" value="ECO:0007669"/>
    <property type="project" value="TreeGrafter"/>
</dbReference>
<dbReference type="NCBIfam" id="TIGR00573">
    <property type="entry name" value="dnaq"/>
    <property type="match status" value="1"/>
</dbReference>
<comment type="caution">
    <text evidence="4">The sequence shown here is derived from an EMBL/GenBank/DDBJ whole genome shotgun (WGS) entry which is preliminary data.</text>
</comment>
<name>A0A315ZBB0_SEDFL</name>